<keyword evidence="4 5" id="KW-0472">Membrane</keyword>
<evidence type="ECO:0000313" key="8">
    <source>
        <dbReference type="Proteomes" id="UP000663868"/>
    </source>
</evidence>
<reference evidence="7" key="1">
    <citation type="submission" date="2021-02" db="EMBL/GenBank/DDBJ databases">
        <authorList>
            <person name="Nowell W R."/>
        </authorList>
    </citation>
    <scope>NUCLEOTIDE SEQUENCE</scope>
</reference>
<accession>A0A819ZN60</accession>
<evidence type="ECO:0000256" key="2">
    <source>
        <dbReference type="ARBA" id="ARBA00022692"/>
    </source>
</evidence>
<evidence type="ECO:0000256" key="3">
    <source>
        <dbReference type="ARBA" id="ARBA00022989"/>
    </source>
</evidence>
<dbReference type="PROSITE" id="PS50262">
    <property type="entry name" value="G_PROTEIN_RECEP_F1_2"/>
    <property type="match status" value="1"/>
</dbReference>
<dbReference type="InterPro" id="IPR017452">
    <property type="entry name" value="GPCR_Rhodpsn_7TM"/>
</dbReference>
<feature type="domain" description="G-protein coupled receptors family 1 profile" evidence="6">
    <location>
        <begin position="34"/>
        <end position="138"/>
    </location>
</feature>
<feature type="transmembrane region" description="Helical" evidence="5">
    <location>
        <begin position="54"/>
        <end position="76"/>
    </location>
</feature>
<feature type="transmembrane region" description="Helical" evidence="5">
    <location>
        <begin position="96"/>
        <end position="118"/>
    </location>
</feature>
<evidence type="ECO:0000259" key="6">
    <source>
        <dbReference type="PROSITE" id="PS50262"/>
    </source>
</evidence>
<name>A0A819ZN60_9BILA</name>
<dbReference type="SUPFAM" id="SSF81321">
    <property type="entry name" value="Family A G protein-coupled receptor-like"/>
    <property type="match status" value="1"/>
</dbReference>
<dbReference type="AlphaFoldDB" id="A0A819ZN60"/>
<comment type="subcellular location">
    <subcellularLocation>
        <location evidence="1">Membrane</location>
    </subcellularLocation>
</comment>
<proteinExistence type="predicted"/>
<keyword evidence="2 5" id="KW-0812">Transmembrane</keyword>
<organism evidence="7 8">
    <name type="scientific">Adineta steineri</name>
    <dbReference type="NCBI Taxonomy" id="433720"/>
    <lineage>
        <taxon>Eukaryota</taxon>
        <taxon>Metazoa</taxon>
        <taxon>Spiralia</taxon>
        <taxon>Gnathifera</taxon>
        <taxon>Rotifera</taxon>
        <taxon>Eurotatoria</taxon>
        <taxon>Bdelloidea</taxon>
        <taxon>Adinetida</taxon>
        <taxon>Adinetidae</taxon>
        <taxon>Adineta</taxon>
    </lineage>
</organism>
<dbReference type="GO" id="GO:0016020">
    <property type="term" value="C:membrane"/>
    <property type="evidence" value="ECO:0007669"/>
    <property type="project" value="UniProtKB-SubCell"/>
</dbReference>
<feature type="transmembrane region" description="Helical" evidence="5">
    <location>
        <begin position="22"/>
        <end position="42"/>
    </location>
</feature>
<evidence type="ECO:0000256" key="5">
    <source>
        <dbReference type="SAM" id="Phobius"/>
    </source>
</evidence>
<dbReference type="EMBL" id="CAJOBB010007051">
    <property type="protein sequence ID" value="CAF4176893.1"/>
    <property type="molecule type" value="Genomic_DNA"/>
</dbReference>
<dbReference type="Proteomes" id="UP000663868">
    <property type="component" value="Unassembled WGS sequence"/>
</dbReference>
<keyword evidence="3 5" id="KW-1133">Transmembrane helix</keyword>
<evidence type="ECO:0000256" key="1">
    <source>
        <dbReference type="ARBA" id="ARBA00004370"/>
    </source>
</evidence>
<comment type="caution">
    <text evidence="7">The sequence shown here is derived from an EMBL/GenBank/DDBJ whole genome shotgun (WGS) entry which is preliminary data.</text>
</comment>
<protein>
    <recommendedName>
        <fullName evidence="6">G-protein coupled receptors family 1 profile domain-containing protein</fullName>
    </recommendedName>
</protein>
<evidence type="ECO:0000256" key="4">
    <source>
        <dbReference type="ARBA" id="ARBA00023136"/>
    </source>
</evidence>
<gene>
    <name evidence="7" type="ORF">KXQ929_LOCUS38721</name>
</gene>
<feature type="non-terminal residue" evidence="7">
    <location>
        <position position="138"/>
    </location>
</feature>
<sequence length="138" mass="15685">MSTATTAIITNLAFITAQLNRSLALIILIFGTIGNLINILVFSRRSLRKQPCSIYFLGASIASLFALYSGLLSRLLSGYNLDISIYNDSISNLRFFTAYWCLTVLAWFLVFASIDRYLGTSRLAYRRNFSHRYIAYRV</sequence>
<dbReference type="Gene3D" id="1.20.1070.10">
    <property type="entry name" value="Rhodopsin 7-helix transmembrane proteins"/>
    <property type="match status" value="1"/>
</dbReference>
<evidence type="ECO:0000313" key="7">
    <source>
        <dbReference type="EMBL" id="CAF4176893.1"/>
    </source>
</evidence>